<dbReference type="InterPro" id="IPR000782">
    <property type="entry name" value="FAS1_domain"/>
</dbReference>
<dbReference type="InterPro" id="IPR050904">
    <property type="entry name" value="Adhesion/Biosynth-related"/>
</dbReference>
<evidence type="ECO:0000313" key="3">
    <source>
        <dbReference type="Proteomes" id="UP000694888"/>
    </source>
</evidence>
<dbReference type="Pfam" id="PF02469">
    <property type="entry name" value="Fasciclin"/>
    <property type="match status" value="2"/>
</dbReference>
<protein>
    <submittedName>
        <fullName evidence="4">Transforming growth factor-beta-induced protein ig-h3</fullName>
    </submittedName>
</protein>
<dbReference type="Proteomes" id="UP000694888">
    <property type="component" value="Unplaced"/>
</dbReference>
<keyword evidence="1" id="KW-0732">Signal</keyword>
<proteinExistence type="predicted"/>
<evidence type="ECO:0000313" key="4">
    <source>
        <dbReference type="RefSeq" id="XP_005111513.1"/>
    </source>
</evidence>
<feature type="chain" id="PRO_5045238404" evidence="1">
    <location>
        <begin position="20"/>
        <end position="333"/>
    </location>
</feature>
<accession>A0ABM0K8R3</accession>
<dbReference type="GeneID" id="101859828"/>
<feature type="signal peptide" evidence="1">
    <location>
        <begin position="1"/>
        <end position="19"/>
    </location>
</feature>
<dbReference type="Gene3D" id="2.30.180.10">
    <property type="entry name" value="FAS1 domain"/>
    <property type="match status" value="2"/>
</dbReference>
<name>A0ABM0K8R3_APLCA</name>
<dbReference type="PANTHER" id="PTHR10900">
    <property type="entry name" value="PERIOSTIN-RELATED"/>
    <property type="match status" value="1"/>
</dbReference>
<sequence>MKVQTGSFLFVCLVAYTTALYAVRRTPMGDYKFEMRSNMISLDMMARDVEEAERNDPNAPNIPELAQDIGLTTLVTEVGKAGLAETLSGPGPFTVFGPTNQAFSNLPDDVKKLIANTTVLAEVLKYHVLAGEVKSSQLKDELVVKTVEGSPLRVNIYDNGVYTTQCSPIDLKQVDKVASNGVVHVLNRVMLIPYGNIVQSVASVGKFNTLVTAVKAASLVEALSGPGPFTLFAPTDEAFMKLPPGTLEKLLKNPTELAAILKYHVVSKTYCSAGLTSGEVTTLNGASVEIKVNKKGVEVNNAKVISADLSVTNGVVHAIDSVLLPPNVDLSIL</sequence>
<keyword evidence="3" id="KW-1185">Reference proteome</keyword>
<dbReference type="SMART" id="SM00554">
    <property type="entry name" value="FAS1"/>
    <property type="match status" value="2"/>
</dbReference>
<reference evidence="4" key="1">
    <citation type="submission" date="2025-08" db="UniProtKB">
        <authorList>
            <consortium name="RefSeq"/>
        </authorList>
    </citation>
    <scope>IDENTIFICATION</scope>
</reference>
<feature type="domain" description="FAS1" evidence="2">
    <location>
        <begin position="194"/>
        <end position="323"/>
    </location>
</feature>
<evidence type="ECO:0000256" key="1">
    <source>
        <dbReference type="SAM" id="SignalP"/>
    </source>
</evidence>
<dbReference type="SUPFAM" id="SSF82153">
    <property type="entry name" value="FAS1 domain"/>
    <property type="match status" value="2"/>
</dbReference>
<dbReference type="PROSITE" id="PS50213">
    <property type="entry name" value="FAS1"/>
    <property type="match status" value="2"/>
</dbReference>
<feature type="domain" description="FAS1" evidence="2">
    <location>
        <begin position="58"/>
        <end position="190"/>
    </location>
</feature>
<gene>
    <name evidence="4" type="primary">LOC101859828</name>
</gene>
<dbReference type="InterPro" id="IPR036378">
    <property type="entry name" value="FAS1_dom_sf"/>
</dbReference>
<dbReference type="RefSeq" id="XP_005111513.1">
    <property type="nucleotide sequence ID" value="XM_005111456.3"/>
</dbReference>
<organism evidence="3 4">
    <name type="scientific">Aplysia californica</name>
    <name type="common">California sea hare</name>
    <dbReference type="NCBI Taxonomy" id="6500"/>
    <lineage>
        <taxon>Eukaryota</taxon>
        <taxon>Metazoa</taxon>
        <taxon>Spiralia</taxon>
        <taxon>Lophotrochozoa</taxon>
        <taxon>Mollusca</taxon>
        <taxon>Gastropoda</taxon>
        <taxon>Heterobranchia</taxon>
        <taxon>Euthyneura</taxon>
        <taxon>Tectipleura</taxon>
        <taxon>Aplysiida</taxon>
        <taxon>Aplysioidea</taxon>
        <taxon>Aplysiidae</taxon>
        <taxon>Aplysia</taxon>
    </lineage>
</organism>
<evidence type="ECO:0000259" key="2">
    <source>
        <dbReference type="PROSITE" id="PS50213"/>
    </source>
</evidence>
<dbReference type="PANTHER" id="PTHR10900:SF77">
    <property type="entry name" value="FI19380P1"/>
    <property type="match status" value="1"/>
</dbReference>